<dbReference type="EMBL" id="REGN01007824">
    <property type="protein sequence ID" value="RNA05176.1"/>
    <property type="molecule type" value="Genomic_DNA"/>
</dbReference>
<reference evidence="1 2" key="1">
    <citation type="journal article" date="2018" name="Sci. Rep.">
        <title>Genomic signatures of local adaptation to the degree of environmental predictability in rotifers.</title>
        <authorList>
            <person name="Franch-Gras L."/>
            <person name="Hahn C."/>
            <person name="Garcia-Roger E.M."/>
            <person name="Carmona M.J."/>
            <person name="Serra M."/>
            <person name="Gomez A."/>
        </authorList>
    </citation>
    <scope>NUCLEOTIDE SEQUENCE [LARGE SCALE GENOMIC DNA]</scope>
    <source>
        <strain evidence="1">HYR1</strain>
    </source>
</reference>
<proteinExistence type="predicted"/>
<accession>A0A3M7Q142</accession>
<organism evidence="1 2">
    <name type="scientific">Brachionus plicatilis</name>
    <name type="common">Marine rotifer</name>
    <name type="synonym">Brachionus muelleri</name>
    <dbReference type="NCBI Taxonomy" id="10195"/>
    <lineage>
        <taxon>Eukaryota</taxon>
        <taxon>Metazoa</taxon>
        <taxon>Spiralia</taxon>
        <taxon>Gnathifera</taxon>
        <taxon>Rotifera</taxon>
        <taxon>Eurotatoria</taxon>
        <taxon>Monogononta</taxon>
        <taxon>Pseudotrocha</taxon>
        <taxon>Ploima</taxon>
        <taxon>Brachionidae</taxon>
        <taxon>Brachionus</taxon>
    </lineage>
</organism>
<dbReference type="AlphaFoldDB" id="A0A3M7Q142"/>
<protein>
    <submittedName>
        <fullName evidence="1">Uncharacterized protein</fullName>
    </submittedName>
</protein>
<sequence length="79" mass="9405">MRSSRNSHQRQMSIERTLYSHKNIEFRKRLKIVGGTVSRNKSRLIQIQNCNNVCQYVKHTCLMKYTPEKISAFLQSIYI</sequence>
<evidence type="ECO:0000313" key="1">
    <source>
        <dbReference type="EMBL" id="RNA05176.1"/>
    </source>
</evidence>
<dbReference type="Proteomes" id="UP000276133">
    <property type="component" value="Unassembled WGS sequence"/>
</dbReference>
<gene>
    <name evidence="1" type="ORF">BpHYR1_016742</name>
</gene>
<evidence type="ECO:0000313" key="2">
    <source>
        <dbReference type="Proteomes" id="UP000276133"/>
    </source>
</evidence>
<comment type="caution">
    <text evidence="1">The sequence shown here is derived from an EMBL/GenBank/DDBJ whole genome shotgun (WGS) entry which is preliminary data.</text>
</comment>
<keyword evidence="2" id="KW-1185">Reference proteome</keyword>
<name>A0A3M7Q142_BRAPC</name>